<dbReference type="GeneID" id="119161206"/>
<evidence type="ECO:0000313" key="2">
    <source>
        <dbReference type="EMBL" id="NOV36056.1"/>
    </source>
</evidence>
<dbReference type="AlphaFoldDB" id="A0A6M2CRC0"/>
<dbReference type="OMA" id="HALNIID"/>
<name>A0A6M2CRC0_RHIMP</name>
<dbReference type="EMBL" id="GHWJ01003319">
    <property type="protein sequence ID" value="NOV36056.1"/>
    <property type="molecule type" value="Transcribed_RNA"/>
</dbReference>
<dbReference type="RefSeq" id="XP_037269468.1">
    <property type="nucleotide sequence ID" value="XM_037413571.2"/>
</dbReference>
<reference evidence="2" key="1">
    <citation type="submission" date="2019-09" db="EMBL/GenBank/DDBJ databases">
        <title>Organ-specific transcriptomic study of the physiology of the cattle tick, Rhipicephalus microplus.</title>
        <authorList>
            <person name="Tirloni L."/>
            <person name="Braz G."/>
            <person name="Gandara A.C.P."/>
            <person name="Sabadin G.A."/>
            <person name="da Silva R.M."/>
            <person name="Guizzo M.G."/>
            <person name="Machado J.A."/>
            <person name="Costa E.P."/>
            <person name="Gomes H.F."/>
            <person name="Moraes J."/>
            <person name="Mota M.B.S."/>
            <person name="Mesquita R.D."/>
            <person name="Alvarenga P.H."/>
            <person name="Alves F."/>
            <person name="Seixas A."/>
            <person name="da Fonseca R.N."/>
            <person name="Fogaca A."/>
            <person name="Logullo C."/>
            <person name="Tanaka A."/>
            <person name="Daffre S."/>
            <person name="Termignoni C."/>
            <person name="Vaz I.S.Jr."/>
            <person name="Oliveira P.L."/>
            <person name="Ribeiro J.M."/>
        </authorList>
    </citation>
    <scope>NUCLEOTIDE SEQUENCE</scope>
    <source>
        <strain evidence="2">Porto Alegre</strain>
    </source>
</reference>
<dbReference type="VEuPathDB" id="VectorBase:LOC119161206"/>
<proteinExistence type="predicted"/>
<organism evidence="2">
    <name type="scientific">Rhipicephalus microplus</name>
    <name type="common">Cattle tick</name>
    <name type="synonym">Boophilus microplus</name>
    <dbReference type="NCBI Taxonomy" id="6941"/>
    <lineage>
        <taxon>Eukaryota</taxon>
        <taxon>Metazoa</taxon>
        <taxon>Ecdysozoa</taxon>
        <taxon>Arthropoda</taxon>
        <taxon>Chelicerata</taxon>
        <taxon>Arachnida</taxon>
        <taxon>Acari</taxon>
        <taxon>Parasitiformes</taxon>
        <taxon>Ixodida</taxon>
        <taxon>Ixodoidea</taxon>
        <taxon>Ixodidae</taxon>
        <taxon>Rhipicephalinae</taxon>
        <taxon>Rhipicephalus</taxon>
        <taxon>Boophilus</taxon>
    </lineage>
</organism>
<feature type="region of interest" description="Disordered" evidence="1">
    <location>
        <begin position="89"/>
        <end position="113"/>
    </location>
</feature>
<dbReference type="OrthoDB" id="6501752at2759"/>
<accession>A0A6M2CRC0</accession>
<protein>
    <submittedName>
        <fullName evidence="2">Uncharacterized protein</fullName>
    </submittedName>
</protein>
<dbReference type="KEGG" id="rmp:119161206"/>
<evidence type="ECO:0000256" key="1">
    <source>
        <dbReference type="SAM" id="MobiDB-lite"/>
    </source>
</evidence>
<sequence>MDTADTELVEDEPQYPRQTYVDIEAVNSTLTEVHQQYNHLLLKYSNALNIIDELKCQLACGIGQRIGGARGETYTLGLRRDVHFLDNHVRKREPLPPAAGKRNSDLVTPRQSRDYSVPRRAIVSDSDFGRVLPVDKKQLIATGERTFQPNNNARESAGEIEAVRKPTSSCMGAILDPANKFVSYTANVEEIPSDVGRVLPVDKKQLIATGERTFQPNNNARESAGEIEAVRKPTSSCMGAILDPANKFVSYTANVEEIPQPSSPPCAYDSSRRGHSSHKKIAELQPKYHQVAVVYPARRSAELCTVGCCIAHSCCCCQHTAEPQKSIHHVQAPHSSCCYSAGLDAKFTHLLRKGLCSGTSTAPDVALFKVSSALDTALKLAAELKKSSSSLLQQL</sequence>